<accession>A0ABY8WUE0</accession>
<dbReference type="RefSeq" id="WP_284922011.1">
    <property type="nucleotide sequence ID" value="NZ_CP126980.1"/>
</dbReference>
<dbReference type="InterPro" id="IPR011008">
    <property type="entry name" value="Dimeric_a/b-barrel"/>
</dbReference>
<dbReference type="PANTHER" id="PTHR41521:SF4">
    <property type="entry name" value="BLR0684 PROTEIN"/>
    <property type="match status" value="1"/>
</dbReference>
<name>A0ABY8WUE0_9ACTN</name>
<organism evidence="2 3">
    <name type="scientific">Actinoplanes oblitus</name>
    <dbReference type="NCBI Taxonomy" id="3040509"/>
    <lineage>
        <taxon>Bacteria</taxon>
        <taxon>Bacillati</taxon>
        <taxon>Actinomycetota</taxon>
        <taxon>Actinomycetes</taxon>
        <taxon>Micromonosporales</taxon>
        <taxon>Micromonosporaceae</taxon>
        <taxon>Actinoplanes</taxon>
    </lineage>
</organism>
<proteinExistence type="predicted"/>
<dbReference type="SUPFAM" id="SSF54909">
    <property type="entry name" value="Dimeric alpha+beta barrel"/>
    <property type="match status" value="1"/>
</dbReference>
<dbReference type="Proteomes" id="UP001240150">
    <property type="component" value="Chromosome"/>
</dbReference>
<protein>
    <submittedName>
        <fullName evidence="2">DUF1330 domain-containing protein</fullName>
    </submittedName>
</protein>
<keyword evidence="3" id="KW-1185">Reference proteome</keyword>
<dbReference type="Pfam" id="PF07045">
    <property type="entry name" value="DUF1330"/>
    <property type="match status" value="1"/>
</dbReference>
<dbReference type="PANTHER" id="PTHR41521">
    <property type="match status" value="1"/>
</dbReference>
<reference evidence="2 3" key="1">
    <citation type="submission" date="2023-06" db="EMBL/GenBank/DDBJ databases">
        <authorList>
            <person name="Yushchuk O."/>
            <person name="Binda E."/>
            <person name="Ruckert-Reed C."/>
            <person name="Fedorenko V."/>
            <person name="Kalinowski J."/>
            <person name="Marinelli F."/>
        </authorList>
    </citation>
    <scope>NUCLEOTIDE SEQUENCE [LARGE SCALE GENOMIC DNA]</scope>
    <source>
        <strain evidence="2 3">NRRL 3884</strain>
    </source>
</reference>
<gene>
    <name evidence="2" type="ORF">ACTOB_004192</name>
</gene>
<dbReference type="EMBL" id="CP126980">
    <property type="protein sequence ID" value="WIN00483.1"/>
    <property type="molecule type" value="Genomic_DNA"/>
</dbReference>
<dbReference type="InterPro" id="IPR010753">
    <property type="entry name" value="DUF1330"/>
</dbReference>
<dbReference type="Gene3D" id="3.30.70.100">
    <property type="match status" value="1"/>
</dbReference>
<evidence type="ECO:0000313" key="2">
    <source>
        <dbReference type="EMBL" id="WIN00483.1"/>
    </source>
</evidence>
<evidence type="ECO:0000313" key="3">
    <source>
        <dbReference type="Proteomes" id="UP001240150"/>
    </source>
</evidence>
<sequence length="112" mass="12300">MTTYAVAHLHTTSSHEDVVTYIERIQDTLDPFGGRFLVHGSPVEVVEGTWPGALVIIAFPDGANARAWYASPAYREILPLRTDHLSGDVVLVDGVPQDYDPRRTAAAIRATR</sequence>
<feature type="domain" description="DUF1330" evidence="1">
    <location>
        <begin position="3"/>
        <end position="95"/>
    </location>
</feature>
<evidence type="ECO:0000259" key="1">
    <source>
        <dbReference type="Pfam" id="PF07045"/>
    </source>
</evidence>